<sequence length="224" mass="25581">MNNEMADQGAENSAPHTYDRKELIEAVVVKHKKYIDEYTTEFNEIGSKMKELQDNIDSSKKNRTEVLEKIEILAEKRQLFYHQAEKLLDELAESVSSSDFTREKSNVMDKLSKVKGSLSPEEEKKQVDLILQSISTLGSKASGIDSQLAVISERIKDAIGYKIEMSSIDSSEESFNSNMSSCEEGIKEIEPRYKWLENRINSHKEAMGYWEKQPLSSDKQEVEA</sequence>
<name>A0A7Z7AUD7_9EURY</name>
<accession>A0A7Z7AUD7</accession>
<proteinExistence type="predicted"/>
<evidence type="ECO:0000313" key="3">
    <source>
        <dbReference type="Proteomes" id="UP000199259"/>
    </source>
</evidence>
<evidence type="ECO:0000256" key="1">
    <source>
        <dbReference type="SAM" id="Coils"/>
    </source>
</evidence>
<reference evidence="2 3" key="1">
    <citation type="submission" date="2016-10" db="EMBL/GenBank/DDBJ databases">
        <authorList>
            <person name="Varghese N."/>
            <person name="Submissions S."/>
        </authorList>
    </citation>
    <scope>NUCLEOTIDE SEQUENCE [LARGE SCALE GENOMIC DNA]</scope>
    <source>
        <strain evidence="2 3">PL 12/M</strain>
    </source>
</reference>
<dbReference type="RefSeq" id="WP_091707987.1">
    <property type="nucleotide sequence ID" value="NZ_FNCA01000001.1"/>
</dbReference>
<evidence type="ECO:0000313" key="2">
    <source>
        <dbReference type="EMBL" id="SDF29020.1"/>
    </source>
</evidence>
<dbReference type="EMBL" id="FNCA01000001">
    <property type="protein sequence ID" value="SDF29020.1"/>
    <property type="molecule type" value="Genomic_DNA"/>
</dbReference>
<keyword evidence="1" id="KW-0175">Coiled coil</keyword>
<organism evidence="2 3">
    <name type="scientific">Methanolobus vulcani</name>
    <dbReference type="NCBI Taxonomy" id="38026"/>
    <lineage>
        <taxon>Archaea</taxon>
        <taxon>Methanobacteriati</taxon>
        <taxon>Methanobacteriota</taxon>
        <taxon>Stenosarchaea group</taxon>
        <taxon>Methanomicrobia</taxon>
        <taxon>Methanosarcinales</taxon>
        <taxon>Methanosarcinaceae</taxon>
        <taxon>Methanolobus</taxon>
    </lineage>
</organism>
<gene>
    <name evidence="2" type="ORF">SAMN04488589_0245</name>
</gene>
<feature type="coiled-coil region" evidence="1">
    <location>
        <begin position="35"/>
        <end position="69"/>
    </location>
</feature>
<dbReference type="OrthoDB" id="147486at2157"/>
<comment type="caution">
    <text evidence="2">The sequence shown here is derived from an EMBL/GenBank/DDBJ whole genome shotgun (WGS) entry which is preliminary data.</text>
</comment>
<dbReference type="Proteomes" id="UP000199259">
    <property type="component" value="Unassembled WGS sequence"/>
</dbReference>
<dbReference type="AlphaFoldDB" id="A0A7Z7AUD7"/>
<protein>
    <submittedName>
        <fullName evidence="2">Uncharacterized protein</fullName>
    </submittedName>
</protein>
<keyword evidence="3" id="KW-1185">Reference proteome</keyword>